<protein>
    <submittedName>
        <fullName evidence="5">Oxidoreductase</fullName>
    </submittedName>
</protein>
<organism evidence="5 6">
    <name type="scientific">Roseibacillus persicicus</name>
    <dbReference type="NCBI Taxonomy" id="454148"/>
    <lineage>
        <taxon>Bacteria</taxon>
        <taxon>Pseudomonadati</taxon>
        <taxon>Verrucomicrobiota</taxon>
        <taxon>Verrucomicrobiia</taxon>
        <taxon>Verrucomicrobiales</taxon>
        <taxon>Verrucomicrobiaceae</taxon>
        <taxon>Roseibacillus</taxon>
    </lineage>
</organism>
<dbReference type="AlphaFoldDB" id="A0A918TJ07"/>
<keyword evidence="6" id="KW-1185">Reference proteome</keyword>
<dbReference type="EMBL" id="BMXI01000005">
    <property type="protein sequence ID" value="GHC49253.1"/>
    <property type="molecule type" value="Genomic_DNA"/>
</dbReference>
<dbReference type="Pfam" id="PF00881">
    <property type="entry name" value="Nitroreductase"/>
    <property type="match status" value="1"/>
</dbReference>
<gene>
    <name evidence="5" type="ORF">GCM10007100_13960</name>
</gene>
<dbReference type="InterPro" id="IPR000415">
    <property type="entry name" value="Nitroreductase-like"/>
</dbReference>
<evidence type="ECO:0000313" key="5">
    <source>
        <dbReference type="EMBL" id="GHC49253.1"/>
    </source>
</evidence>
<dbReference type="InterPro" id="IPR029479">
    <property type="entry name" value="Nitroreductase"/>
</dbReference>
<accession>A0A918TJ07</accession>
<keyword evidence="3" id="KW-0560">Oxidoreductase</keyword>
<dbReference type="Gene3D" id="3.40.109.10">
    <property type="entry name" value="NADH Oxidase"/>
    <property type="match status" value="1"/>
</dbReference>
<proteinExistence type="predicted"/>
<dbReference type="InterPro" id="IPR050627">
    <property type="entry name" value="Nitroreductase/BluB"/>
</dbReference>
<dbReference type="CDD" id="cd02144">
    <property type="entry name" value="iodotyrosine_dehalogenase"/>
    <property type="match status" value="1"/>
</dbReference>
<evidence type="ECO:0000259" key="4">
    <source>
        <dbReference type="Pfam" id="PF00881"/>
    </source>
</evidence>
<reference evidence="5" key="2">
    <citation type="submission" date="2020-09" db="EMBL/GenBank/DDBJ databases">
        <authorList>
            <person name="Sun Q."/>
            <person name="Kim S."/>
        </authorList>
    </citation>
    <scope>NUCLEOTIDE SEQUENCE</scope>
    <source>
        <strain evidence="5">KCTC 12988</strain>
    </source>
</reference>
<dbReference type="RefSeq" id="WP_189568854.1">
    <property type="nucleotide sequence ID" value="NZ_BMXI01000005.1"/>
</dbReference>
<name>A0A918TJ07_9BACT</name>
<feature type="domain" description="Nitroreductase" evidence="4">
    <location>
        <begin position="28"/>
        <end position="196"/>
    </location>
</feature>
<dbReference type="PANTHER" id="PTHR23026">
    <property type="entry name" value="NADPH NITROREDUCTASE"/>
    <property type="match status" value="1"/>
</dbReference>
<sequence>MKFVPFSRNPLTEKEALAASEEFYELMRSRRTVRDFSPDPIPEGVVENAILTAGTAPNGANLQPWHFAIVKSAEVKRQIREAAEEEEREFYQSRAPQAWLDDLAPLGTDAEKPFLEVAPVLIVIFQKNKSLRADGREDKTYYPKESVGIATGMLISALHQAGLATLTHTPSPMAFLNQILERPSTEKPFVLLVVGYPAEGCQVPQIEKLPFAEITSLY</sequence>
<evidence type="ECO:0000256" key="3">
    <source>
        <dbReference type="ARBA" id="ARBA00023002"/>
    </source>
</evidence>
<dbReference type="SUPFAM" id="SSF55469">
    <property type="entry name" value="FMN-dependent nitroreductase-like"/>
    <property type="match status" value="1"/>
</dbReference>
<dbReference type="PANTHER" id="PTHR23026:SF90">
    <property type="entry name" value="IODOTYROSINE DEIODINASE 1"/>
    <property type="match status" value="1"/>
</dbReference>
<evidence type="ECO:0000256" key="1">
    <source>
        <dbReference type="ARBA" id="ARBA00022630"/>
    </source>
</evidence>
<dbReference type="GO" id="GO:0016491">
    <property type="term" value="F:oxidoreductase activity"/>
    <property type="evidence" value="ECO:0007669"/>
    <property type="project" value="UniProtKB-KW"/>
</dbReference>
<evidence type="ECO:0000313" key="6">
    <source>
        <dbReference type="Proteomes" id="UP000644507"/>
    </source>
</evidence>
<keyword evidence="2" id="KW-0288">FMN</keyword>
<evidence type="ECO:0000256" key="2">
    <source>
        <dbReference type="ARBA" id="ARBA00022643"/>
    </source>
</evidence>
<comment type="caution">
    <text evidence="5">The sequence shown here is derived from an EMBL/GenBank/DDBJ whole genome shotgun (WGS) entry which is preliminary data.</text>
</comment>
<reference evidence="5" key="1">
    <citation type="journal article" date="2014" name="Int. J. Syst. Evol. Microbiol.">
        <title>Complete genome sequence of Corynebacterium casei LMG S-19264T (=DSM 44701T), isolated from a smear-ripened cheese.</title>
        <authorList>
            <consortium name="US DOE Joint Genome Institute (JGI-PGF)"/>
            <person name="Walter F."/>
            <person name="Albersmeier A."/>
            <person name="Kalinowski J."/>
            <person name="Ruckert C."/>
        </authorList>
    </citation>
    <scope>NUCLEOTIDE SEQUENCE</scope>
    <source>
        <strain evidence="5">KCTC 12988</strain>
    </source>
</reference>
<keyword evidence="1" id="KW-0285">Flavoprotein</keyword>
<dbReference type="Proteomes" id="UP000644507">
    <property type="component" value="Unassembled WGS sequence"/>
</dbReference>